<proteinExistence type="predicted"/>
<dbReference type="EMBL" id="JABCKI010006550">
    <property type="protein sequence ID" value="KAG5634214.1"/>
    <property type="molecule type" value="Genomic_DNA"/>
</dbReference>
<evidence type="ECO:0000313" key="3">
    <source>
        <dbReference type="Proteomes" id="UP000717328"/>
    </source>
</evidence>
<keyword evidence="3" id="KW-1185">Reference proteome</keyword>
<evidence type="ECO:0000256" key="1">
    <source>
        <dbReference type="SAM" id="MobiDB-lite"/>
    </source>
</evidence>
<feature type="compositionally biased region" description="Polar residues" evidence="1">
    <location>
        <begin position="75"/>
        <end position="90"/>
    </location>
</feature>
<reference evidence="2" key="2">
    <citation type="submission" date="2021-10" db="EMBL/GenBank/DDBJ databases">
        <title>Phylogenomics reveals ancestral predisposition of the termite-cultivated fungus Termitomyces towards a domesticated lifestyle.</title>
        <authorList>
            <person name="Auxier B."/>
            <person name="Grum-Grzhimaylo A."/>
            <person name="Cardenas M.E."/>
            <person name="Lodge J.D."/>
            <person name="Laessoe T."/>
            <person name="Pedersen O."/>
            <person name="Smith M.E."/>
            <person name="Kuyper T.W."/>
            <person name="Franco-Molano E.A."/>
            <person name="Baroni T.J."/>
            <person name="Aanen D.K."/>
        </authorList>
    </citation>
    <scope>NUCLEOTIDE SEQUENCE</scope>
    <source>
        <strain evidence="2">D49</strain>
    </source>
</reference>
<organism evidence="2 3">
    <name type="scientific">Sphagnurus paluster</name>
    <dbReference type="NCBI Taxonomy" id="117069"/>
    <lineage>
        <taxon>Eukaryota</taxon>
        <taxon>Fungi</taxon>
        <taxon>Dikarya</taxon>
        <taxon>Basidiomycota</taxon>
        <taxon>Agaricomycotina</taxon>
        <taxon>Agaricomycetes</taxon>
        <taxon>Agaricomycetidae</taxon>
        <taxon>Agaricales</taxon>
        <taxon>Tricholomatineae</taxon>
        <taxon>Lyophyllaceae</taxon>
        <taxon>Sphagnurus</taxon>
    </lineage>
</organism>
<name>A0A9P7K2J0_9AGAR</name>
<feature type="compositionally biased region" description="Polar residues" evidence="1">
    <location>
        <begin position="125"/>
        <end position="143"/>
    </location>
</feature>
<evidence type="ECO:0000313" key="2">
    <source>
        <dbReference type="EMBL" id="KAG5634214.1"/>
    </source>
</evidence>
<feature type="compositionally biased region" description="Acidic residues" evidence="1">
    <location>
        <begin position="149"/>
        <end position="180"/>
    </location>
</feature>
<gene>
    <name evidence="2" type="ORF">H0H81_002853</name>
</gene>
<comment type="caution">
    <text evidence="2">The sequence shown here is derived from an EMBL/GenBank/DDBJ whole genome shotgun (WGS) entry which is preliminary data.</text>
</comment>
<dbReference type="AlphaFoldDB" id="A0A9P7K2J0"/>
<protein>
    <submittedName>
        <fullName evidence="2">Uncharacterized protein</fullName>
    </submittedName>
</protein>
<reference evidence="2" key="1">
    <citation type="submission" date="2021-02" db="EMBL/GenBank/DDBJ databases">
        <authorList>
            <person name="Nieuwenhuis M."/>
            <person name="Van De Peppel L.J.J."/>
        </authorList>
    </citation>
    <scope>NUCLEOTIDE SEQUENCE</scope>
    <source>
        <strain evidence="2">D49</strain>
    </source>
</reference>
<sequence length="201" mass="22252">MRLLTLLDQLRLFLMPPSKLVWCNICKKFESRASEYRHHTSSQAPKGVKNAAKPNPFSFLPKPVSTSTSASTSTGPNQPRATPSAWTNNPAEPETNDEHCKATPYPSVGSNDHEDDTNHAHLDDFQTTADGVQQRRWTNQTRGGTAWVEDYESDGEDDAEDEGTEVEMDDHGSEEEDPDDGLPATDMIDEDFESELAAIGE</sequence>
<feature type="compositionally biased region" description="Low complexity" evidence="1">
    <location>
        <begin position="65"/>
        <end position="74"/>
    </location>
</feature>
<feature type="region of interest" description="Disordered" evidence="1">
    <location>
        <begin position="38"/>
        <end position="201"/>
    </location>
</feature>
<dbReference type="Proteomes" id="UP000717328">
    <property type="component" value="Unassembled WGS sequence"/>
</dbReference>
<accession>A0A9P7K2J0</accession>